<reference evidence="1 2" key="1">
    <citation type="journal article" date="2021" name="Elife">
        <title>Chloroplast acquisition without the gene transfer in kleptoplastic sea slugs, Plakobranchus ocellatus.</title>
        <authorList>
            <person name="Maeda T."/>
            <person name="Takahashi S."/>
            <person name="Yoshida T."/>
            <person name="Shimamura S."/>
            <person name="Takaki Y."/>
            <person name="Nagai Y."/>
            <person name="Toyoda A."/>
            <person name="Suzuki Y."/>
            <person name="Arimoto A."/>
            <person name="Ishii H."/>
            <person name="Satoh N."/>
            <person name="Nishiyama T."/>
            <person name="Hasebe M."/>
            <person name="Maruyama T."/>
            <person name="Minagawa J."/>
            <person name="Obokata J."/>
            <person name="Shigenobu S."/>
        </authorList>
    </citation>
    <scope>NUCLEOTIDE SEQUENCE [LARGE SCALE GENOMIC DNA]</scope>
</reference>
<accession>A0AAV4BL71</accession>
<sequence length="114" mass="13014">MWVVKAKEQHKRYEGQLRLCRQVSPHSDVTYFVKAVGQENPTLALVLPHQVFKPAVALAADDQRNLCKQLILDRLTEESVLQKRSSLQAKAMEMTIRAKQSQDVILTLSNVCQR</sequence>
<dbReference type="Proteomes" id="UP000735302">
    <property type="component" value="Unassembled WGS sequence"/>
</dbReference>
<dbReference type="EMBL" id="BLXT01005078">
    <property type="protein sequence ID" value="GFO19667.1"/>
    <property type="molecule type" value="Genomic_DNA"/>
</dbReference>
<comment type="caution">
    <text evidence="1">The sequence shown here is derived from an EMBL/GenBank/DDBJ whole genome shotgun (WGS) entry which is preliminary data.</text>
</comment>
<evidence type="ECO:0000313" key="1">
    <source>
        <dbReference type="EMBL" id="GFO19667.1"/>
    </source>
</evidence>
<gene>
    <name evidence="1" type="ORF">PoB_004617200</name>
</gene>
<dbReference type="AlphaFoldDB" id="A0AAV4BL71"/>
<name>A0AAV4BL71_9GAST</name>
<keyword evidence="2" id="KW-1185">Reference proteome</keyword>
<protein>
    <submittedName>
        <fullName evidence="1">Uncharacterized protein</fullName>
    </submittedName>
</protein>
<proteinExistence type="predicted"/>
<evidence type="ECO:0000313" key="2">
    <source>
        <dbReference type="Proteomes" id="UP000735302"/>
    </source>
</evidence>
<organism evidence="1 2">
    <name type="scientific">Plakobranchus ocellatus</name>
    <dbReference type="NCBI Taxonomy" id="259542"/>
    <lineage>
        <taxon>Eukaryota</taxon>
        <taxon>Metazoa</taxon>
        <taxon>Spiralia</taxon>
        <taxon>Lophotrochozoa</taxon>
        <taxon>Mollusca</taxon>
        <taxon>Gastropoda</taxon>
        <taxon>Heterobranchia</taxon>
        <taxon>Euthyneura</taxon>
        <taxon>Panpulmonata</taxon>
        <taxon>Sacoglossa</taxon>
        <taxon>Placobranchoidea</taxon>
        <taxon>Plakobranchidae</taxon>
        <taxon>Plakobranchus</taxon>
    </lineage>
</organism>